<proteinExistence type="predicted"/>
<dbReference type="InParanoid" id="A0A067RDQ1"/>
<sequence length="126" mass="14049">MAASLYIPSNSPFSRIRLFSSGKYVTQNFYLLYAGFARFVLAQKGKSFQCATVYKEMEMTHYILFPNTTVDVGYVHASDTLTTDKQSLGHVRQETGLTHSCSACKEIIDAGNRNPIVHPVASYVID</sequence>
<reference evidence="1 2" key="1">
    <citation type="journal article" date="2014" name="Nat. Commun.">
        <title>Molecular traces of alternative social organization in a termite genome.</title>
        <authorList>
            <person name="Terrapon N."/>
            <person name="Li C."/>
            <person name="Robertson H.M."/>
            <person name="Ji L."/>
            <person name="Meng X."/>
            <person name="Booth W."/>
            <person name="Chen Z."/>
            <person name="Childers C.P."/>
            <person name="Glastad K.M."/>
            <person name="Gokhale K."/>
            <person name="Gowin J."/>
            <person name="Gronenberg W."/>
            <person name="Hermansen R.A."/>
            <person name="Hu H."/>
            <person name="Hunt B.G."/>
            <person name="Huylmans A.K."/>
            <person name="Khalil S.M."/>
            <person name="Mitchell R.D."/>
            <person name="Munoz-Torres M.C."/>
            <person name="Mustard J.A."/>
            <person name="Pan H."/>
            <person name="Reese J.T."/>
            <person name="Scharf M.E."/>
            <person name="Sun F."/>
            <person name="Vogel H."/>
            <person name="Xiao J."/>
            <person name="Yang W."/>
            <person name="Yang Z."/>
            <person name="Yang Z."/>
            <person name="Zhou J."/>
            <person name="Zhu J."/>
            <person name="Brent C.S."/>
            <person name="Elsik C.G."/>
            <person name="Goodisman M.A."/>
            <person name="Liberles D.A."/>
            <person name="Roe R.M."/>
            <person name="Vargo E.L."/>
            <person name="Vilcinskas A."/>
            <person name="Wang J."/>
            <person name="Bornberg-Bauer E."/>
            <person name="Korb J."/>
            <person name="Zhang G."/>
            <person name="Liebig J."/>
        </authorList>
    </citation>
    <scope>NUCLEOTIDE SEQUENCE [LARGE SCALE GENOMIC DNA]</scope>
    <source>
        <tissue evidence="1">Whole organism</tissue>
    </source>
</reference>
<organism evidence="1 2">
    <name type="scientific">Zootermopsis nevadensis</name>
    <name type="common">Dampwood termite</name>
    <dbReference type="NCBI Taxonomy" id="136037"/>
    <lineage>
        <taxon>Eukaryota</taxon>
        <taxon>Metazoa</taxon>
        <taxon>Ecdysozoa</taxon>
        <taxon>Arthropoda</taxon>
        <taxon>Hexapoda</taxon>
        <taxon>Insecta</taxon>
        <taxon>Pterygota</taxon>
        <taxon>Neoptera</taxon>
        <taxon>Polyneoptera</taxon>
        <taxon>Dictyoptera</taxon>
        <taxon>Blattodea</taxon>
        <taxon>Blattoidea</taxon>
        <taxon>Termitoidae</taxon>
        <taxon>Termopsidae</taxon>
        <taxon>Zootermopsis</taxon>
    </lineage>
</organism>
<evidence type="ECO:0000313" key="2">
    <source>
        <dbReference type="Proteomes" id="UP000027135"/>
    </source>
</evidence>
<accession>A0A067RDQ1</accession>
<protein>
    <submittedName>
        <fullName evidence="1">Uncharacterized protein</fullName>
    </submittedName>
</protein>
<dbReference type="AlphaFoldDB" id="A0A067RDQ1"/>
<evidence type="ECO:0000313" key="1">
    <source>
        <dbReference type="EMBL" id="KDR16980.1"/>
    </source>
</evidence>
<keyword evidence="2" id="KW-1185">Reference proteome</keyword>
<name>A0A067RDQ1_ZOONE</name>
<dbReference type="Proteomes" id="UP000027135">
    <property type="component" value="Unassembled WGS sequence"/>
</dbReference>
<gene>
    <name evidence="1" type="ORF">L798_08922</name>
</gene>
<dbReference type="EMBL" id="KK852766">
    <property type="protein sequence ID" value="KDR16980.1"/>
    <property type="molecule type" value="Genomic_DNA"/>
</dbReference>